<dbReference type="Proteomes" id="UP000075714">
    <property type="component" value="Unassembled WGS sequence"/>
</dbReference>
<proteinExistence type="predicted"/>
<organism evidence="1 2">
    <name type="scientific">Gonium pectorale</name>
    <name type="common">Green alga</name>
    <dbReference type="NCBI Taxonomy" id="33097"/>
    <lineage>
        <taxon>Eukaryota</taxon>
        <taxon>Viridiplantae</taxon>
        <taxon>Chlorophyta</taxon>
        <taxon>core chlorophytes</taxon>
        <taxon>Chlorophyceae</taxon>
        <taxon>CS clade</taxon>
        <taxon>Chlamydomonadales</taxon>
        <taxon>Volvocaceae</taxon>
        <taxon>Gonium</taxon>
    </lineage>
</organism>
<reference evidence="2" key="1">
    <citation type="journal article" date="2016" name="Nat. Commun.">
        <title>The Gonium pectorale genome demonstrates co-option of cell cycle regulation during the evolution of multicellularity.</title>
        <authorList>
            <person name="Hanschen E.R."/>
            <person name="Marriage T.N."/>
            <person name="Ferris P.J."/>
            <person name="Hamaji T."/>
            <person name="Toyoda A."/>
            <person name="Fujiyama A."/>
            <person name="Neme R."/>
            <person name="Noguchi H."/>
            <person name="Minakuchi Y."/>
            <person name="Suzuki M."/>
            <person name="Kawai-Toyooka H."/>
            <person name="Smith D.R."/>
            <person name="Sparks H."/>
            <person name="Anderson J."/>
            <person name="Bakaric R."/>
            <person name="Luria V."/>
            <person name="Karger A."/>
            <person name="Kirschner M.W."/>
            <person name="Durand P.M."/>
            <person name="Michod R.E."/>
            <person name="Nozaki H."/>
            <person name="Olson B.J."/>
        </authorList>
    </citation>
    <scope>NUCLEOTIDE SEQUENCE [LARGE SCALE GENOMIC DNA]</scope>
    <source>
        <strain evidence="2">NIES-2863</strain>
    </source>
</reference>
<name>A0A150FVY7_GONPE</name>
<evidence type="ECO:0000313" key="2">
    <source>
        <dbReference type="Proteomes" id="UP000075714"/>
    </source>
</evidence>
<evidence type="ECO:0000313" key="1">
    <source>
        <dbReference type="EMBL" id="KXZ41782.1"/>
    </source>
</evidence>
<comment type="caution">
    <text evidence="1">The sequence shown here is derived from an EMBL/GenBank/DDBJ whole genome shotgun (WGS) entry which is preliminary data.</text>
</comment>
<accession>A0A150FVY7</accession>
<protein>
    <submittedName>
        <fullName evidence="1">Uncharacterized protein</fullName>
    </submittedName>
</protein>
<sequence length="141" mass="14538">MAASPDDRAGNLYAASCQQLAAISSDSDDNIKVGPSAGSGDICMNTTASTYAGPKALLQSAVELSFLLRSLYQVANDGAEPPPGAFARVNRSLVAEMLRNAISLQGDPGLNNGSYIPHALANLYTSAELPIDGDDPVPLMA</sequence>
<dbReference type="EMBL" id="LSYV01000284">
    <property type="protein sequence ID" value="KXZ41782.1"/>
    <property type="molecule type" value="Genomic_DNA"/>
</dbReference>
<dbReference type="AlphaFoldDB" id="A0A150FVY7"/>
<keyword evidence="2" id="KW-1185">Reference proteome</keyword>
<gene>
    <name evidence="1" type="ORF">GPECTOR_285g758</name>
</gene>